<name>A0ABT8R9U3_9BACT</name>
<dbReference type="RefSeq" id="WP_302039646.1">
    <property type="nucleotide sequence ID" value="NZ_JAUKPO010000014.1"/>
</dbReference>
<sequence length="268" mass="30726">MISLSKPVLKKIYKMQGKKRFHKLFEIMHNLSLPGMNYGGGGDIMLSGEKFVLEYLQKTLSQKQCITVFDVGANIGTFTREVLATLGEKAQVYCFEPSAYTFKILSKNIGSCPKVKLFNIGLGSTNTDKLLFYNDKGSILASMYERDLSKYNVTLDKQEIVTLEELDSFCNNNKIYNIDFLKLDVEGFEFEVLKGSKSMIANRKIDRIQFEFGGTQIDSRTFFRDFFLLLSPSYNIYRILKDGLYLIDRYTESLEIFLTSNFLAELKA</sequence>
<dbReference type="PANTHER" id="PTHR36973:SF4">
    <property type="entry name" value="NODULATION PROTEIN"/>
    <property type="match status" value="1"/>
</dbReference>
<dbReference type="InterPro" id="IPR006342">
    <property type="entry name" value="FkbM_mtfrase"/>
</dbReference>
<dbReference type="NCBIfam" id="TIGR01444">
    <property type="entry name" value="fkbM_fam"/>
    <property type="match status" value="1"/>
</dbReference>
<dbReference type="Proteomes" id="UP001168528">
    <property type="component" value="Unassembled WGS sequence"/>
</dbReference>
<organism evidence="2 3">
    <name type="scientific">Rhodocytophaga aerolata</name>
    <dbReference type="NCBI Taxonomy" id="455078"/>
    <lineage>
        <taxon>Bacteria</taxon>
        <taxon>Pseudomonadati</taxon>
        <taxon>Bacteroidota</taxon>
        <taxon>Cytophagia</taxon>
        <taxon>Cytophagales</taxon>
        <taxon>Rhodocytophagaceae</taxon>
        <taxon>Rhodocytophaga</taxon>
    </lineage>
</organism>
<dbReference type="InterPro" id="IPR053188">
    <property type="entry name" value="FkbM_Methyltransferase"/>
</dbReference>
<keyword evidence="2" id="KW-0489">Methyltransferase</keyword>
<dbReference type="GO" id="GO:0032259">
    <property type="term" value="P:methylation"/>
    <property type="evidence" value="ECO:0007669"/>
    <property type="project" value="UniProtKB-KW"/>
</dbReference>
<keyword evidence="2" id="KW-0808">Transferase</keyword>
<evidence type="ECO:0000313" key="2">
    <source>
        <dbReference type="EMBL" id="MDO1448845.1"/>
    </source>
</evidence>
<dbReference type="GO" id="GO:0008168">
    <property type="term" value="F:methyltransferase activity"/>
    <property type="evidence" value="ECO:0007669"/>
    <property type="project" value="UniProtKB-KW"/>
</dbReference>
<dbReference type="Pfam" id="PF05050">
    <property type="entry name" value="Methyltransf_21"/>
    <property type="match status" value="1"/>
</dbReference>
<dbReference type="Gene3D" id="3.40.50.150">
    <property type="entry name" value="Vaccinia Virus protein VP39"/>
    <property type="match status" value="1"/>
</dbReference>
<feature type="domain" description="Methyltransferase FkbM" evidence="1">
    <location>
        <begin position="70"/>
        <end position="216"/>
    </location>
</feature>
<comment type="caution">
    <text evidence="2">The sequence shown here is derived from an EMBL/GenBank/DDBJ whole genome shotgun (WGS) entry which is preliminary data.</text>
</comment>
<gene>
    <name evidence="2" type="ORF">Q0590_21385</name>
</gene>
<protein>
    <submittedName>
        <fullName evidence="2">FkbM family methyltransferase</fullName>
    </submittedName>
</protein>
<dbReference type="InterPro" id="IPR029063">
    <property type="entry name" value="SAM-dependent_MTases_sf"/>
</dbReference>
<keyword evidence="3" id="KW-1185">Reference proteome</keyword>
<evidence type="ECO:0000259" key="1">
    <source>
        <dbReference type="Pfam" id="PF05050"/>
    </source>
</evidence>
<reference evidence="2" key="1">
    <citation type="submission" date="2023-07" db="EMBL/GenBank/DDBJ databases">
        <title>The genome sequence of Rhodocytophaga aerolata KACC 12507.</title>
        <authorList>
            <person name="Zhang X."/>
        </authorList>
    </citation>
    <scope>NUCLEOTIDE SEQUENCE</scope>
    <source>
        <strain evidence="2">KACC 12507</strain>
    </source>
</reference>
<dbReference type="PANTHER" id="PTHR36973">
    <property type="entry name" value="SLL1456 PROTEIN-RELATED"/>
    <property type="match status" value="1"/>
</dbReference>
<accession>A0ABT8R9U3</accession>
<dbReference type="EMBL" id="JAUKPO010000014">
    <property type="protein sequence ID" value="MDO1448845.1"/>
    <property type="molecule type" value="Genomic_DNA"/>
</dbReference>
<evidence type="ECO:0000313" key="3">
    <source>
        <dbReference type="Proteomes" id="UP001168528"/>
    </source>
</evidence>
<proteinExistence type="predicted"/>
<dbReference type="SUPFAM" id="SSF53335">
    <property type="entry name" value="S-adenosyl-L-methionine-dependent methyltransferases"/>
    <property type="match status" value="1"/>
</dbReference>